<sequence>MGTVPTAAPTLAVGFGLGVIGAPLADLTLGKVAHHQAGSASGLFNTATQLGIALGTALITVIFFTRLSAGPREEFSDDLRRQPRGPPAVADHGRARPPRRRKATVKVATCPALGPIPDVDDTLLAYRESWVRNCRL</sequence>
<evidence type="ECO:0000313" key="3">
    <source>
        <dbReference type="EMBL" id="MDJ1136824.1"/>
    </source>
</evidence>
<comment type="caution">
    <text evidence="3">The sequence shown here is derived from an EMBL/GenBank/DDBJ whole genome shotgun (WGS) entry which is preliminary data.</text>
</comment>
<keyword evidence="2" id="KW-0812">Transmembrane</keyword>
<evidence type="ECO:0000313" key="4">
    <source>
        <dbReference type="Proteomes" id="UP001214441"/>
    </source>
</evidence>
<gene>
    <name evidence="3" type="ORF">NMN56_033715</name>
</gene>
<reference evidence="3 4" key="1">
    <citation type="submission" date="2023-05" db="EMBL/GenBank/DDBJ databases">
        <title>Streptantibioticus silvisoli sp. nov., acidotolerant actinomycetes 1 from pine litter.</title>
        <authorList>
            <person name="Swiecimska M."/>
            <person name="Golinska P."/>
            <person name="Sangal V."/>
            <person name="Wachnowicz B."/>
            <person name="Goodfellow M."/>
        </authorList>
    </citation>
    <scope>NUCLEOTIDE SEQUENCE [LARGE SCALE GENOMIC DNA]</scope>
    <source>
        <strain evidence="3 4">DSM 42109</strain>
    </source>
</reference>
<protein>
    <recommendedName>
        <fullName evidence="5">Major facilitator superfamily (MFS) profile domain-containing protein</fullName>
    </recommendedName>
</protein>
<name>A0ABT7A731_9ACTN</name>
<evidence type="ECO:0008006" key="5">
    <source>
        <dbReference type="Google" id="ProtNLM"/>
    </source>
</evidence>
<feature type="compositionally biased region" description="Basic residues" evidence="1">
    <location>
        <begin position="95"/>
        <end position="104"/>
    </location>
</feature>
<dbReference type="SUPFAM" id="SSF103473">
    <property type="entry name" value="MFS general substrate transporter"/>
    <property type="match status" value="1"/>
</dbReference>
<organism evidence="3 4">
    <name type="scientific">Streptomyces iconiensis</name>
    <dbReference type="NCBI Taxonomy" id="1384038"/>
    <lineage>
        <taxon>Bacteria</taxon>
        <taxon>Bacillati</taxon>
        <taxon>Actinomycetota</taxon>
        <taxon>Actinomycetes</taxon>
        <taxon>Kitasatosporales</taxon>
        <taxon>Streptomycetaceae</taxon>
        <taxon>Streptomyces</taxon>
    </lineage>
</organism>
<keyword evidence="4" id="KW-1185">Reference proteome</keyword>
<accession>A0ABT7A731</accession>
<dbReference type="InterPro" id="IPR036259">
    <property type="entry name" value="MFS_trans_sf"/>
</dbReference>
<keyword evidence="2" id="KW-1133">Transmembrane helix</keyword>
<feature type="transmembrane region" description="Helical" evidence="2">
    <location>
        <begin position="45"/>
        <end position="64"/>
    </location>
</feature>
<keyword evidence="2" id="KW-0472">Membrane</keyword>
<evidence type="ECO:0000256" key="1">
    <source>
        <dbReference type="SAM" id="MobiDB-lite"/>
    </source>
</evidence>
<dbReference type="RefSeq" id="WP_274043419.1">
    <property type="nucleotide sequence ID" value="NZ_JANCPR020000046.1"/>
</dbReference>
<dbReference type="Proteomes" id="UP001214441">
    <property type="component" value="Unassembled WGS sequence"/>
</dbReference>
<feature type="region of interest" description="Disordered" evidence="1">
    <location>
        <begin position="73"/>
        <end position="104"/>
    </location>
</feature>
<evidence type="ECO:0000256" key="2">
    <source>
        <dbReference type="SAM" id="Phobius"/>
    </source>
</evidence>
<dbReference type="EMBL" id="JANCPR020000046">
    <property type="protein sequence ID" value="MDJ1136824.1"/>
    <property type="molecule type" value="Genomic_DNA"/>
</dbReference>
<proteinExistence type="predicted"/>